<evidence type="ECO:0000256" key="1">
    <source>
        <dbReference type="SAM" id="MobiDB-lite"/>
    </source>
</evidence>
<gene>
    <name evidence="3" type="ORF">GCM10022224_045390</name>
</gene>
<feature type="region of interest" description="Disordered" evidence="1">
    <location>
        <begin position="1"/>
        <end position="20"/>
    </location>
</feature>
<dbReference type="Proteomes" id="UP001500902">
    <property type="component" value="Unassembled WGS sequence"/>
</dbReference>
<reference evidence="4" key="1">
    <citation type="journal article" date="2019" name="Int. J. Syst. Evol. Microbiol.">
        <title>The Global Catalogue of Microorganisms (GCM) 10K type strain sequencing project: providing services to taxonomists for standard genome sequencing and annotation.</title>
        <authorList>
            <consortium name="The Broad Institute Genomics Platform"/>
            <consortium name="The Broad Institute Genome Sequencing Center for Infectious Disease"/>
            <person name="Wu L."/>
            <person name="Ma J."/>
        </authorList>
    </citation>
    <scope>NUCLEOTIDE SEQUENCE [LARGE SCALE GENOMIC DNA]</scope>
    <source>
        <strain evidence="4">JCM 16904</strain>
    </source>
</reference>
<keyword evidence="2" id="KW-0812">Transmembrane</keyword>
<dbReference type="RefSeq" id="WP_344881352.1">
    <property type="nucleotide sequence ID" value="NZ_BAAAZP010000087.1"/>
</dbReference>
<keyword evidence="4" id="KW-1185">Reference proteome</keyword>
<name>A0ABP7C3H4_9ACTN</name>
<evidence type="ECO:0000313" key="4">
    <source>
        <dbReference type="Proteomes" id="UP001500902"/>
    </source>
</evidence>
<evidence type="ECO:0000256" key="2">
    <source>
        <dbReference type="SAM" id="Phobius"/>
    </source>
</evidence>
<dbReference type="EMBL" id="BAAAZP010000087">
    <property type="protein sequence ID" value="GAA3676064.1"/>
    <property type="molecule type" value="Genomic_DNA"/>
</dbReference>
<evidence type="ECO:0000313" key="3">
    <source>
        <dbReference type="EMBL" id="GAA3676064.1"/>
    </source>
</evidence>
<accession>A0ABP7C3H4</accession>
<comment type="caution">
    <text evidence="3">The sequence shown here is derived from an EMBL/GenBank/DDBJ whole genome shotgun (WGS) entry which is preliminary data.</text>
</comment>
<feature type="compositionally biased region" description="Basic and acidic residues" evidence="1">
    <location>
        <begin position="9"/>
        <end position="18"/>
    </location>
</feature>
<feature type="transmembrane region" description="Helical" evidence="2">
    <location>
        <begin position="53"/>
        <end position="73"/>
    </location>
</feature>
<proteinExistence type="predicted"/>
<feature type="transmembrane region" description="Helical" evidence="2">
    <location>
        <begin position="23"/>
        <end position="41"/>
    </location>
</feature>
<keyword evidence="2" id="KW-1133">Transmembrane helix</keyword>
<sequence length="83" mass="8680">MLFAMSEIGKSDEQKADTPRPATIRHVGSVAIVAGIALALIQVNVGGTRDASSLWVAIFIGVSLVGVGLRIEAAIRNHSGNQR</sequence>
<protein>
    <recommendedName>
        <fullName evidence="5">DUF2631 domain-containing protein</fullName>
    </recommendedName>
</protein>
<organism evidence="3 4">
    <name type="scientific">Nonomuraea antimicrobica</name>
    <dbReference type="NCBI Taxonomy" id="561173"/>
    <lineage>
        <taxon>Bacteria</taxon>
        <taxon>Bacillati</taxon>
        <taxon>Actinomycetota</taxon>
        <taxon>Actinomycetes</taxon>
        <taxon>Streptosporangiales</taxon>
        <taxon>Streptosporangiaceae</taxon>
        <taxon>Nonomuraea</taxon>
    </lineage>
</organism>
<evidence type="ECO:0008006" key="5">
    <source>
        <dbReference type="Google" id="ProtNLM"/>
    </source>
</evidence>
<keyword evidence="2" id="KW-0472">Membrane</keyword>